<dbReference type="AlphaFoldDB" id="A0A8B7YQX6"/>
<evidence type="ECO:0000256" key="2">
    <source>
        <dbReference type="RuleBase" id="RU003616"/>
    </source>
</evidence>
<dbReference type="GO" id="GO:0005634">
    <property type="term" value="C:nucleus"/>
    <property type="evidence" value="ECO:0007669"/>
    <property type="project" value="TreeGrafter"/>
</dbReference>
<comment type="similarity">
    <text evidence="1 2">Belongs to the small heat shock protein (HSP20) family.</text>
</comment>
<evidence type="ECO:0000256" key="1">
    <source>
        <dbReference type="PROSITE-ProRule" id="PRU00285"/>
    </source>
</evidence>
<dbReference type="InterPro" id="IPR001436">
    <property type="entry name" value="Alpha-crystallin/sHSP_animal"/>
</dbReference>
<dbReference type="Pfam" id="PF00011">
    <property type="entry name" value="HSP20"/>
    <property type="match status" value="1"/>
</dbReference>
<dbReference type="PROSITE" id="PS01031">
    <property type="entry name" value="SHSP"/>
    <property type="match status" value="1"/>
</dbReference>
<dbReference type="GeneID" id="110981545"/>
<name>A0A8B7YQX6_ACAPL</name>
<dbReference type="GO" id="GO:0051082">
    <property type="term" value="F:unfolded protein binding"/>
    <property type="evidence" value="ECO:0007669"/>
    <property type="project" value="TreeGrafter"/>
</dbReference>
<dbReference type="RefSeq" id="XP_022094860.1">
    <property type="nucleotide sequence ID" value="XM_022239168.1"/>
</dbReference>
<accession>A0A8B7YQX6</accession>
<organism evidence="4 5">
    <name type="scientific">Acanthaster planci</name>
    <name type="common">Crown-of-thorns starfish</name>
    <dbReference type="NCBI Taxonomy" id="133434"/>
    <lineage>
        <taxon>Eukaryota</taxon>
        <taxon>Metazoa</taxon>
        <taxon>Echinodermata</taxon>
        <taxon>Eleutherozoa</taxon>
        <taxon>Asterozoa</taxon>
        <taxon>Asteroidea</taxon>
        <taxon>Valvatacea</taxon>
        <taxon>Valvatida</taxon>
        <taxon>Acanthasteridae</taxon>
        <taxon>Acanthaster</taxon>
    </lineage>
</organism>
<evidence type="ECO:0000313" key="4">
    <source>
        <dbReference type="Proteomes" id="UP000694845"/>
    </source>
</evidence>
<dbReference type="InterPro" id="IPR008978">
    <property type="entry name" value="HSP20-like_chaperone"/>
</dbReference>
<dbReference type="PANTHER" id="PTHR45640:SF26">
    <property type="entry name" value="RE23625P"/>
    <property type="match status" value="1"/>
</dbReference>
<gene>
    <name evidence="5" type="primary">LOC110981545</name>
</gene>
<proteinExistence type="inferred from homology"/>
<dbReference type="KEGG" id="aplc:110981545"/>
<evidence type="ECO:0000259" key="3">
    <source>
        <dbReference type="PROSITE" id="PS01031"/>
    </source>
</evidence>
<dbReference type="SUPFAM" id="SSF49764">
    <property type="entry name" value="HSP20-like chaperones"/>
    <property type="match status" value="1"/>
</dbReference>
<dbReference type="PANTHER" id="PTHR45640">
    <property type="entry name" value="HEAT SHOCK PROTEIN HSP-12.2-RELATED"/>
    <property type="match status" value="1"/>
</dbReference>
<dbReference type="GO" id="GO:0042026">
    <property type="term" value="P:protein refolding"/>
    <property type="evidence" value="ECO:0007669"/>
    <property type="project" value="TreeGrafter"/>
</dbReference>
<dbReference type="OrthoDB" id="1431247at2759"/>
<sequence>MSDKGYKRNWRGFGGDPFFGYFGLGLGHHDGGRCPFLAAHGRGLGHGGGHCPFLAAHSKAVGHGGGHCPFLAVHSHVGQGGGHCPFLAAHSNVAGSDHCPFLAAHTRGSGYGGGYNPLLAGFSNWFGGGAEKYPFLRSFCYPWGKGKGKGDFKVTLKVADYSLDELDIKVLGQEVTVHGKHDGPDETKEFTRHFTLPENIDPETVAASLSADQELIVTANKKVPEGEPRAVTIQVGGGGSGDD</sequence>
<reference evidence="5" key="1">
    <citation type="submission" date="2025-08" db="UniProtKB">
        <authorList>
            <consortium name="RefSeq"/>
        </authorList>
    </citation>
    <scope>IDENTIFICATION</scope>
</reference>
<dbReference type="InterPro" id="IPR002068">
    <property type="entry name" value="A-crystallin/Hsp20_dom"/>
</dbReference>
<protein>
    <submittedName>
        <fullName evidence="5">Uncharacterized protein LOC110981545</fullName>
    </submittedName>
</protein>
<keyword evidence="4" id="KW-1185">Reference proteome</keyword>
<feature type="domain" description="SHSP" evidence="3">
    <location>
        <begin position="134"/>
        <end position="236"/>
    </location>
</feature>
<dbReference type="GO" id="GO:0009408">
    <property type="term" value="P:response to heat"/>
    <property type="evidence" value="ECO:0007669"/>
    <property type="project" value="TreeGrafter"/>
</dbReference>
<evidence type="ECO:0000313" key="5">
    <source>
        <dbReference type="RefSeq" id="XP_022094860.1"/>
    </source>
</evidence>
<dbReference type="CDD" id="cd06526">
    <property type="entry name" value="metazoan_ACD"/>
    <property type="match status" value="1"/>
</dbReference>
<dbReference type="Gene3D" id="2.60.40.790">
    <property type="match status" value="1"/>
</dbReference>
<dbReference type="Proteomes" id="UP000694845">
    <property type="component" value="Unplaced"/>
</dbReference>
<dbReference type="GO" id="GO:0005737">
    <property type="term" value="C:cytoplasm"/>
    <property type="evidence" value="ECO:0007669"/>
    <property type="project" value="TreeGrafter"/>
</dbReference>